<evidence type="ECO:0000313" key="1">
    <source>
        <dbReference type="EMBL" id="CAH3029310.1"/>
    </source>
</evidence>
<organism evidence="1 2">
    <name type="scientific">Porites evermanni</name>
    <dbReference type="NCBI Taxonomy" id="104178"/>
    <lineage>
        <taxon>Eukaryota</taxon>
        <taxon>Metazoa</taxon>
        <taxon>Cnidaria</taxon>
        <taxon>Anthozoa</taxon>
        <taxon>Hexacorallia</taxon>
        <taxon>Scleractinia</taxon>
        <taxon>Fungiina</taxon>
        <taxon>Poritidae</taxon>
        <taxon>Porites</taxon>
    </lineage>
</organism>
<reference evidence="1 2" key="1">
    <citation type="submission" date="2022-05" db="EMBL/GenBank/DDBJ databases">
        <authorList>
            <consortium name="Genoscope - CEA"/>
            <person name="William W."/>
        </authorList>
    </citation>
    <scope>NUCLEOTIDE SEQUENCE [LARGE SCALE GENOMIC DNA]</scope>
</reference>
<dbReference type="EMBL" id="CALNXI010000564">
    <property type="protein sequence ID" value="CAH3029310.1"/>
    <property type="molecule type" value="Genomic_DNA"/>
</dbReference>
<dbReference type="Proteomes" id="UP001159427">
    <property type="component" value="Unassembled WGS sequence"/>
</dbReference>
<name>A0ABN8MKZ7_9CNID</name>
<proteinExistence type="predicted"/>
<accession>A0ABN8MKZ7</accession>
<sequence length="71" mass="7708">SQVDKPPSCISSLPFVVNAIPNLTYISANLACVLGLAWQEFEGKQEGQGGLHTFPTRPLELLQYQGCCQLS</sequence>
<protein>
    <submittedName>
        <fullName evidence="1">Uncharacterized protein</fullName>
    </submittedName>
</protein>
<feature type="non-terminal residue" evidence="1">
    <location>
        <position position="1"/>
    </location>
</feature>
<comment type="caution">
    <text evidence="1">The sequence shown here is derived from an EMBL/GenBank/DDBJ whole genome shotgun (WGS) entry which is preliminary data.</text>
</comment>
<gene>
    <name evidence="1" type="ORF">PEVE_00035904</name>
</gene>
<keyword evidence="2" id="KW-1185">Reference proteome</keyword>
<evidence type="ECO:0000313" key="2">
    <source>
        <dbReference type="Proteomes" id="UP001159427"/>
    </source>
</evidence>